<dbReference type="PaxDb" id="3708-A0A078J531"/>
<proteinExistence type="predicted"/>
<evidence type="ECO:0000313" key="3">
    <source>
        <dbReference type="Proteomes" id="UP000028999"/>
    </source>
</evidence>
<reference evidence="2" key="2">
    <citation type="submission" date="2014-06" db="EMBL/GenBank/DDBJ databases">
        <authorList>
            <person name="Genoscope - CEA"/>
        </authorList>
    </citation>
    <scope>NUCLEOTIDE SEQUENCE</scope>
</reference>
<evidence type="ECO:0000313" key="2">
    <source>
        <dbReference type="EMBL" id="CDY59294.1"/>
    </source>
</evidence>
<sequence length="62" mass="7752">MKCFMLFYDYLYFLFTHIISPLPLWDRSLHLYQMESMTRETYLQLFLKRWAFQSQGDHLLHS</sequence>
<dbReference type="AlphaFoldDB" id="A0A078J531"/>
<organism evidence="2 3">
    <name type="scientific">Brassica napus</name>
    <name type="common">Rape</name>
    <dbReference type="NCBI Taxonomy" id="3708"/>
    <lineage>
        <taxon>Eukaryota</taxon>
        <taxon>Viridiplantae</taxon>
        <taxon>Streptophyta</taxon>
        <taxon>Embryophyta</taxon>
        <taxon>Tracheophyta</taxon>
        <taxon>Spermatophyta</taxon>
        <taxon>Magnoliopsida</taxon>
        <taxon>eudicotyledons</taxon>
        <taxon>Gunneridae</taxon>
        <taxon>Pentapetalae</taxon>
        <taxon>rosids</taxon>
        <taxon>malvids</taxon>
        <taxon>Brassicales</taxon>
        <taxon>Brassicaceae</taxon>
        <taxon>Brassiceae</taxon>
        <taxon>Brassica</taxon>
    </lineage>
</organism>
<dbReference type="Proteomes" id="UP000028999">
    <property type="component" value="Unassembled WGS sequence"/>
</dbReference>
<reference evidence="2 3" key="1">
    <citation type="journal article" date="2014" name="Science">
        <title>Plant genetics. Early allopolyploid evolution in the post-Neolithic Brassica napus oilseed genome.</title>
        <authorList>
            <person name="Chalhoub B."/>
            <person name="Denoeud F."/>
            <person name="Liu S."/>
            <person name="Parkin I.A."/>
            <person name="Tang H."/>
            <person name="Wang X."/>
            <person name="Chiquet J."/>
            <person name="Belcram H."/>
            <person name="Tong C."/>
            <person name="Samans B."/>
            <person name="Correa M."/>
            <person name="Da Silva C."/>
            <person name="Just J."/>
            <person name="Falentin C."/>
            <person name="Koh C.S."/>
            <person name="Le Clainche I."/>
            <person name="Bernard M."/>
            <person name="Bento P."/>
            <person name="Noel B."/>
            <person name="Labadie K."/>
            <person name="Alberti A."/>
            <person name="Charles M."/>
            <person name="Arnaud D."/>
            <person name="Guo H."/>
            <person name="Daviaud C."/>
            <person name="Alamery S."/>
            <person name="Jabbari K."/>
            <person name="Zhao M."/>
            <person name="Edger P.P."/>
            <person name="Chelaifa H."/>
            <person name="Tack D."/>
            <person name="Lassalle G."/>
            <person name="Mestiri I."/>
            <person name="Schnel N."/>
            <person name="Le Paslier M.C."/>
            <person name="Fan G."/>
            <person name="Renault V."/>
            <person name="Bayer P.E."/>
            <person name="Golicz A.A."/>
            <person name="Manoli S."/>
            <person name="Lee T.H."/>
            <person name="Thi V.H."/>
            <person name="Chalabi S."/>
            <person name="Hu Q."/>
            <person name="Fan C."/>
            <person name="Tollenaere R."/>
            <person name="Lu Y."/>
            <person name="Battail C."/>
            <person name="Shen J."/>
            <person name="Sidebottom C.H."/>
            <person name="Wang X."/>
            <person name="Canaguier A."/>
            <person name="Chauveau A."/>
            <person name="Berard A."/>
            <person name="Deniot G."/>
            <person name="Guan M."/>
            <person name="Liu Z."/>
            <person name="Sun F."/>
            <person name="Lim Y.P."/>
            <person name="Lyons E."/>
            <person name="Town C.D."/>
            <person name="Bancroft I."/>
            <person name="Wang X."/>
            <person name="Meng J."/>
            <person name="Ma J."/>
            <person name="Pires J.C."/>
            <person name="King G.J."/>
            <person name="Brunel D."/>
            <person name="Delourme R."/>
            <person name="Renard M."/>
            <person name="Aury J.M."/>
            <person name="Adams K.L."/>
            <person name="Batley J."/>
            <person name="Snowdon R.J."/>
            <person name="Tost J."/>
            <person name="Edwards D."/>
            <person name="Zhou Y."/>
            <person name="Hua W."/>
            <person name="Sharpe A.G."/>
            <person name="Paterson A.H."/>
            <person name="Guan C."/>
            <person name="Wincker P."/>
        </authorList>
    </citation>
    <scope>NUCLEOTIDE SEQUENCE [LARGE SCALE GENOMIC DNA]</scope>
    <source>
        <strain evidence="3">cv. Darmor-bzh</strain>
    </source>
</reference>
<dbReference type="EMBL" id="HG994360">
    <property type="protein sequence ID" value="CAF2090966.1"/>
    <property type="molecule type" value="Genomic_DNA"/>
</dbReference>
<dbReference type="Gramene" id="CDY59294">
    <property type="protein sequence ID" value="CDY59294"/>
    <property type="gene ID" value="GSBRNA2T00025854001"/>
</dbReference>
<keyword evidence="3" id="KW-1185">Reference proteome</keyword>
<reference evidence="1" key="3">
    <citation type="submission" date="2021-01" db="EMBL/GenBank/DDBJ databases">
        <authorList>
            <consortium name="Genoscope - CEA"/>
            <person name="William W."/>
        </authorList>
    </citation>
    <scope>NUCLEOTIDE SEQUENCE</scope>
</reference>
<accession>A0A078J531</accession>
<protein>
    <submittedName>
        <fullName evidence="1">(rape) hypothetical protein</fullName>
    </submittedName>
    <submittedName>
        <fullName evidence="2">BnaA06g40000D protein</fullName>
    </submittedName>
</protein>
<dbReference type="EMBL" id="LK033748">
    <property type="protein sequence ID" value="CDY59294.1"/>
    <property type="molecule type" value="Genomic_DNA"/>
</dbReference>
<name>A0A078J531_BRANA</name>
<evidence type="ECO:0000313" key="1">
    <source>
        <dbReference type="EMBL" id="CAF2090966.1"/>
    </source>
</evidence>
<dbReference type="Proteomes" id="UP001295469">
    <property type="component" value="Chromosome A06"/>
</dbReference>
<gene>
    <name evidence="2" type="primary">BnaA06g40000D</name>
    <name evidence="1" type="ORF">DARMORV10_A06P45060.1</name>
    <name evidence="2" type="ORF">GSBRNA2T00025854001</name>
</gene>